<gene>
    <name evidence="3" type="ORF">F2Y07_04180</name>
</gene>
<dbReference type="InterPro" id="IPR011260">
    <property type="entry name" value="RNAP_asu_C"/>
</dbReference>
<dbReference type="RefSeq" id="WP_149885842.1">
    <property type="nucleotide sequence ID" value="NZ_VVXJ01000006.1"/>
</dbReference>
<protein>
    <recommendedName>
        <fullName evidence="2">RNA polymerase alpha subunit C-terminal domain-containing protein</fullName>
    </recommendedName>
</protein>
<evidence type="ECO:0000313" key="4">
    <source>
        <dbReference type="Proteomes" id="UP000322658"/>
    </source>
</evidence>
<feature type="domain" description="RNA polymerase alpha subunit C-terminal" evidence="2">
    <location>
        <begin position="9"/>
        <end position="65"/>
    </location>
</feature>
<dbReference type="Gene3D" id="1.10.10.10">
    <property type="entry name" value="Winged helix-like DNA-binding domain superfamily/Winged helix DNA-binding domain"/>
    <property type="match status" value="1"/>
</dbReference>
<keyword evidence="1" id="KW-0175">Coiled coil</keyword>
<reference evidence="3 4" key="1">
    <citation type="journal article" date="2019" name="Nat. Med.">
        <title>A library of human gut bacterial isolates paired with longitudinal multiomics data enables mechanistic microbiome research.</title>
        <authorList>
            <person name="Poyet M."/>
            <person name="Groussin M."/>
            <person name="Gibbons S.M."/>
            <person name="Avila-Pacheco J."/>
            <person name="Jiang X."/>
            <person name="Kearney S.M."/>
            <person name="Perrotta A.R."/>
            <person name="Berdy B."/>
            <person name="Zhao S."/>
            <person name="Lieberman T.D."/>
            <person name="Swanson P.K."/>
            <person name="Smith M."/>
            <person name="Roesemann S."/>
            <person name="Alexander J.E."/>
            <person name="Rich S.A."/>
            <person name="Livny J."/>
            <person name="Vlamakis H."/>
            <person name="Clish C."/>
            <person name="Bullock K."/>
            <person name="Deik A."/>
            <person name="Scott J."/>
            <person name="Pierce K.A."/>
            <person name="Xavier R.J."/>
            <person name="Alm E.J."/>
        </authorList>
    </citation>
    <scope>NUCLEOTIDE SEQUENCE [LARGE SCALE GENOMIC DNA]</scope>
    <source>
        <strain evidence="3 4">BIOML-A1</strain>
    </source>
</reference>
<sequence>MDTTKSSQKFIDPIKEGMLSVRALNCCKSIGVENLFQLLEYAKSNDLYHIRNCGPKTILELQDAINRYGSNVLVSLDSQDKTLLNHLPLSAEGIFDDCVLNCEEVVQDYFLNMFPNAKTLYTQCFLDYSSVFFALPNTVSIETVFDCWQLGYDILLKTLQVIPPQFISKADSFESKLSNCLSLVNEQFIVAKVEFILSRLSAQLIEVLSNEFERIKGQLSTRAQNVLEKEQVNAKTIIQFCNTLVDYRKIRYCGKQTASDIIIAYSSFYEFLIQLAYSSPKKCNEIIIRTKYQFLNDEETKEIIHFYEENGYLPFFKLVYLYFIKSNDRQDAIYNRANGITKSPQTLTDIANEFSLSRERIRQIVSHYSPSSELYAILTLLDSQFYSFLNKDFIDPTEVCPIISNSEFTHSNELSEDALVGILSLSKELKPLIFGEKILIINTTTFESFDFGASIKDMSNTLLSKTTEDVILPISIFINNYILNHSFDYQKIENIVAYIIRHMFEIDIDRNKNILLKRNAIDVEDEFCKILESFGTPLSFDELCSRLLDLHPAISYAPGTLRSFLFNSDRITAIGRTSTYTLKKWNINHLTIRGLIHQILEESDIPLSLDDIVDFLAIKGRNTNRNSVNSNILLDDKYHFVKFEGGLIGIESKKYAASFIQIDRSVVSRKSFDERFVDFLDYIDTNHHIPFASSDDVEASLNRWYNNVIKGVLDVTEEQKKRLEAELSKREEYVMTSSEFSFIEKCKDLKYFVSSEYELPTNKTDALLYNWFSKTRKKSFKFTPKKEKAYKDLIQFLSDYGFYMED</sequence>
<dbReference type="Proteomes" id="UP000322658">
    <property type="component" value="Unassembled WGS sequence"/>
</dbReference>
<evidence type="ECO:0000256" key="1">
    <source>
        <dbReference type="SAM" id="Coils"/>
    </source>
</evidence>
<proteinExistence type="predicted"/>
<accession>A0A5B3GUA1</accession>
<organism evidence="3 4">
    <name type="scientific">Alistipes shahii</name>
    <dbReference type="NCBI Taxonomy" id="328814"/>
    <lineage>
        <taxon>Bacteria</taxon>
        <taxon>Pseudomonadati</taxon>
        <taxon>Bacteroidota</taxon>
        <taxon>Bacteroidia</taxon>
        <taxon>Bacteroidales</taxon>
        <taxon>Rikenellaceae</taxon>
        <taxon>Alistipes</taxon>
    </lineage>
</organism>
<dbReference type="Gene3D" id="1.10.150.20">
    <property type="entry name" value="5' to 3' exonuclease, C-terminal subdomain"/>
    <property type="match status" value="1"/>
</dbReference>
<evidence type="ECO:0000259" key="2">
    <source>
        <dbReference type="Pfam" id="PF03118"/>
    </source>
</evidence>
<evidence type="ECO:0000313" key="3">
    <source>
        <dbReference type="EMBL" id="KAA2376986.1"/>
    </source>
</evidence>
<dbReference type="GO" id="GO:0003899">
    <property type="term" value="F:DNA-directed RNA polymerase activity"/>
    <property type="evidence" value="ECO:0007669"/>
    <property type="project" value="InterPro"/>
</dbReference>
<comment type="caution">
    <text evidence="3">The sequence shown here is derived from an EMBL/GenBank/DDBJ whole genome shotgun (WGS) entry which is preliminary data.</text>
</comment>
<dbReference type="InterPro" id="IPR036388">
    <property type="entry name" value="WH-like_DNA-bd_sf"/>
</dbReference>
<dbReference type="GO" id="GO:0006351">
    <property type="term" value="P:DNA-templated transcription"/>
    <property type="evidence" value="ECO:0007669"/>
    <property type="project" value="InterPro"/>
</dbReference>
<dbReference type="EMBL" id="VVXJ01000006">
    <property type="protein sequence ID" value="KAA2376986.1"/>
    <property type="molecule type" value="Genomic_DNA"/>
</dbReference>
<dbReference type="GO" id="GO:0003677">
    <property type="term" value="F:DNA binding"/>
    <property type="evidence" value="ECO:0007669"/>
    <property type="project" value="InterPro"/>
</dbReference>
<dbReference type="SUPFAM" id="SSF47789">
    <property type="entry name" value="C-terminal domain of RNA polymerase alpha subunit"/>
    <property type="match status" value="1"/>
</dbReference>
<feature type="coiled-coil region" evidence="1">
    <location>
        <begin position="706"/>
        <end position="733"/>
    </location>
</feature>
<dbReference type="Pfam" id="PF03118">
    <property type="entry name" value="RNA_pol_A_CTD"/>
    <property type="match status" value="1"/>
</dbReference>
<dbReference type="AlphaFoldDB" id="A0A5B3GUA1"/>
<name>A0A5B3GUA1_9BACT</name>